<evidence type="ECO:0000313" key="3">
    <source>
        <dbReference type="EMBL" id="MDU0201759.1"/>
    </source>
</evidence>
<dbReference type="Proteomes" id="UP001260980">
    <property type="component" value="Unassembled WGS sequence"/>
</dbReference>
<evidence type="ECO:0000256" key="1">
    <source>
        <dbReference type="SAM" id="MobiDB-lite"/>
    </source>
</evidence>
<comment type="caution">
    <text evidence="3">The sequence shown here is derived from an EMBL/GenBank/DDBJ whole genome shotgun (WGS) entry which is preliminary data.</text>
</comment>
<feature type="region of interest" description="Disordered" evidence="1">
    <location>
        <begin position="85"/>
        <end position="112"/>
    </location>
</feature>
<evidence type="ECO:0000256" key="2">
    <source>
        <dbReference type="SAM" id="SignalP"/>
    </source>
</evidence>
<keyword evidence="2" id="KW-0732">Signal</keyword>
<evidence type="ECO:0000313" key="4">
    <source>
        <dbReference type="Proteomes" id="UP001260980"/>
    </source>
</evidence>
<keyword evidence="4" id="KW-1185">Reference proteome</keyword>
<protein>
    <recommendedName>
        <fullName evidence="5">Copper amine oxidase-like N-terminal domain-containing protein</fullName>
    </recommendedName>
</protein>
<feature type="compositionally biased region" description="Pro residues" evidence="1">
    <location>
        <begin position="91"/>
        <end position="109"/>
    </location>
</feature>
<organism evidence="3 4">
    <name type="scientific">Paenibacillus violae</name>
    <dbReference type="NCBI Taxonomy" id="3077234"/>
    <lineage>
        <taxon>Bacteria</taxon>
        <taxon>Bacillati</taxon>
        <taxon>Bacillota</taxon>
        <taxon>Bacilli</taxon>
        <taxon>Bacillales</taxon>
        <taxon>Paenibacillaceae</taxon>
        <taxon>Paenibacillus</taxon>
    </lineage>
</organism>
<feature type="chain" id="PRO_5047415590" description="Copper amine oxidase-like N-terminal domain-containing protein" evidence="2">
    <location>
        <begin position="23"/>
        <end position="224"/>
    </location>
</feature>
<dbReference type="EMBL" id="JAWCUD010000003">
    <property type="protein sequence ID" value="MDU0201759.1"/>
    <property type="molecule type" value="Genomic_DNA"/>
</dbReference>
<dbReference type="RefSeq" id="WP_315951619.1">
    <property type="nucleotide sequence ID" value="NZ_JAWCUD010000003.1"/>
</dbReference>
<evidence type="ECO:0008006" key="5">
    <source>
        <dbReference type="Google" id="ProtNLM"/>
    </source>
</evidence>
<reference evidence="3 4" key="1">
    <citation type="submission" date="2023-10" db="EMBL/GenBank/DDBJ databases">
        <title>Paenibacillus strain PFR10 Genome sequencing and assembly.</title>
        <authorList>
            <person name="Kim I."/>
        </authorList>
    </citation>
    <scope>NUCLEOTIDE SEQUENCE [LARGE SCALE GENOMIC DNA]</scope>
    <source>
        <strain evidence="3 4">PFR10</strain>
    </source>
</reference>
<sequence length="224" mass="23639">MKKYIIGGIAGFLLATTLSAHAEEVTSLIGKTIQGAFPFQIEGKTLATPAIVVDGTSYLPVRALGEATGYDVSFDADLGISLKKKEVQPSLPTPTPSPTPSPSATPDPQVPGDLSSGYQAIKTVILSLEDEKSQKSTGDFGLIQVDGARYVSLATLSSFYTISWGEPMLQLSYNGQLVGLFATKSQYSKGTGSFTYDGTVYVNLSLLKLKGTVNGDTLVLTDDI</sequence>
<name>A0ABU3RCI4_9BACL</name>
<feature type="signal peptide" evidence="2">
    <location>
        <begin position="1"/>
        <end position="22"/>
    </location>
</feature>
<gene>
    <name evidence="3" type="ORF">RQP52_11705</name>
</gene>
<accession>A0ABU3RCI4</accession>
<proteinExistence type="predicted"/>